<dbReference type="AlphaFoldDB" id="A0AAF0E7R0"/>
<dbReference type="InterPro" id="IPR003545">
    <property type="entry name" value="Telomerase_RT"/>
</dbReference>
<feature type="transmembrane region" description="Helical" evidence="18">
    <location>
        <begin position="62"/>
        <end position="92"/>
    </location>
</feature>
<protein>
    <recommendedName>
        <fullName evidence="4 17">Telomerase reverse transcriptase</fullName>
        <ecNumber evidence="3 17">2.7.7.49</ecNumber>
    </recommendedName>
    <alternativeName>
        <fullName evidence="17">Telomerase catalytic subunit</fullName>
    </alternativeName>
</protein>
<evidence type="ECO:0000256" key="13">
    <source>
        <dbReference type="ARBA" id="ARBA00022989"/>
    </source>
</evidence>
<keyword evidence="15 17" id="KW-0539">Nucleus</keyword>
<keyword evidence="6 17" id="KW-0808">Transferase</keyword>
<evidence type="ECO:0000313" key="20">
    <source>
        <dbReference type="EMBL" id="WFD04543.1"/>
    </source>
</evidence>
<evidence type="ECO:0000256" key="4">
    <source>
        <dbReference type="ARBA" id="ARBA00016182"/>
    </source>
</evidence>
<dbReference type="PROSITE" id="PS50878">
    <property type="entry name" value="RT_POL"/>
    <property type="match status" value="1"/>
</dbReference>
<dbReference type="GO" id="GO:0000781">
    <property type="term" value="C:chromosome, telomeric region"/>
    <property type="evidence" value="ECO:0007669"/>
    <property type="project" value="UniProtKB-SubCell"/>
</dbReference>
<evidence type="ECO:0000313" key="21">
    <source>
        <dbReference type="Proteomes" id="UP001214603"/>
    </source>
</evidence>
<evidence type="ECO:0000256" key="16">
    <source>
        <dbReference type="ARBA" id="ARBA00048173"/>
    </source>
</evidence>
<evidence type="ECO:0000256" key="6">
    <source>
        <dbReference type="ARBA" id="ARBA00022679"/>
    </source>
</evidence>
<dbReference type="PANTHER" id="PTHR12066:SF0">
    <property type="entry name" value="TELOMERASE REVERSE TRANSCRIPTASE"/>
    <property type="match status" value="1"/>
</dbReference>
<dbReference type="PANTHER" id="PTHR12066">
    <property type="entry name" value="TELOMERASE REVERSE TRANSCRIPTASE"/>
    <property type="match status" value="1"/>
</dbReference>
<dbReference type="Pfam" id="PF03208">
    <property type="entry name" value="PRA1"/>
    <property type="match status" value="1"/>
</dbReference>
<keyword evidence="13 18" id="KW-1133">Transmembrane helix</keyword>
<reference evidence="20" key="1">
    <citation type="submission" date="2023-03" db="EMBL/GenBank/DDBJ databases">
        <title>Mating type loci evolution in Malassezia.</title>
        <authorList>
            <person name="Coelho M.A."/>
        </authorList>
    </citation>
    <scope>NUCLEOTIDE SEQUENCE</scope>
    <source>
        <strain evidence="20">CBS 7876</strain>
    </source>
</reference>
<accession>A0AAF0E7R0</accession>
<dbReference type="Pfam" id="PF00078">
    <property type="entry name" value="RVT_1"/>
    <property type="match status" value="1"/>
</dbReference>
<dbReference type="InterPro" id="IPR004895">
    <property type="entry name" value="Prenylated_rab_accept_PRA1"/>
</dbReference>
<dbReference type="GO" id="GO:0007004">
    <property type="term" value="P:telomere maintenance via telomerase"/>
    <property type="evidence" value="ECO:0007669"/>
    <property type="project" value="TreeGrafter"/>
</dbReference>
<dbReference type="Pfam" id="PF12009">
    <property type="entry name" value="Telomerase_RBD"/>
    <property type="match status" value="1"/>
</dbReference>
<keyword evidence="10 17" id="KW-0460">Magnesium</keyword>
<dbReference type="SMART" id="SM00975">
    <property type="entry name" value="Telomerase_RBD"/>
    <property type="match status" value="1"/>
</dbReference>
<evidence type="ECO:0000256" key="7">
    <source>
        <dbReference type="ARBA" id="ARBA00022692"/>
    </source>
</evidence>
<comment type="subcellular location">
    <subcellularLocation>
        <location evidence="1">Membrane</location>
        <topology evidence="1">Multi-pass membrane protein</topology>
    </subcellularLocation>
    <subcellularLocation>
        <location evidence="17">Nucleus</location>
    </subcellularLocation>
    <subcellularLocation>
        <location evidence="17">Chromosome</location>
        <location evidence="17">Telomere</location>
    </subcellularLocation>
</comment>
<comment type="catalytic activity">
    <reaction evidence="16 17">
        <text>DNA(n) + a 2'-deoxyribonucleoside 5'-triphosphate = DNA(n+1) + diphosphate</text>
        <dbReference type="Rhea" id="RHEA:22508"/>
        <dbReference type="Rhea" id="RHEA-COMP:17339"/>
        <dbReference type="Rhea" id="RHEA-COMP:17340"/>
        <dbReference type="ChEBI" id="CHEBI:33019"/>
        <dbReference type="ChEBI" id="CHEBI:61560"/>
        <dbReference type="ChEBI" id="CHEBI:173112"/>
        <dbReference type="EC" id="2.7.7.49"/>
    </reaction>
</comment>
<evidence type="ECO:0000259" key="19">
    <source>
        <dbReference type="PROSITE" id="PS50878"/>
    </source>
</evidence>
<dbReference type="GO" id="GO:0046872">
    <property type="term" value="F:metal ion binding"/>
    <property type="evidence" value="ECO:0007669"/>
    <property type="project" value="UniProtKB-KW"/>
</dbReference>
<feature type="transmembrane region" description="Helical" evidence="18">
    <location>
        <begin position="135"/>
        <end position="153"/>
    </location>
</feature>
<keyword evidence="12 17" id="KW-0695">RNA-directed DNA polymerase</keyword>
<evidence type="ECO:0000256" key="12">
    <source>
        <dbReference type="ARBA" id="ARBA00022918"/>
    </source>
</evidence>
<dbReference type="Gene3D" id="1.10.357.90">
    <property type="match status" value="1"/>
</dbReference>
<dbReference type="SUPFAM" id="SSF56672">
    <property type="entry name" value="DNA/RNA polymerases"/>
    <property type="match status" value="1"/>
</dbReference>
<comment type="similarity">
    <text evidence="2 17">Belongs to the reverse transcriptase family. Telomerase subfamily.</text>
</comment>
<evidence type="ECO:0000256" key="3">
    <source>
        <dbReference type="ARBA" id="ARBA00012493"/>
    </source>
</evidence>
<dbReference type="InterPro" id="IPR021891">
    <property type="entry name" value="Telomerase_RBD"/>
</dbReference>
<keyword evidence="9 17" id="KW-0479">Metal-binding</keyword>
<evidence type="ECO:0000256" key="9">
    <source>
        <dbReference type="ARBA" id="ARBA00022723"/>
    </source>
</evidence>
<proteinExistence type="inferred from homology"/>
<dbReference type="EMBL" id="CP119942">
    <property type="protein sequence ID" value="WFD04543.1"/>
    <property type="molecule type" value="Genomic_DNA"/>
</dbReference>
<dbReference type="PRINTS" id="PR01365">
    <property type="entry name" value="TELOMERASERT"/>
</dbReference>
<keyword evidence="21" id="KW-1185">Reference proteome</keyword>
<dbReference type="CDD" id="cd01648">
    <property type="entry name" value="TERT"/>
    <property type="match status" value="1"/>
</dbReference>
<dbReference type="Proteomes" id="UP001214603">
    <property type="component" value="Chromosome 9"/>
</dbReference>
<comment type="function">
    <text evidence="17">Telomerase is a ribonucleoprotein enzyme essential for the replication of chromosome termini in most eukaryotes. It elongates telomeres. It is a reverse transcriptase that adds simple sequence repeats to chromosome ends by copying a template sequence within the RNA component of the enzyme.</text>
</comment>
<dbReference type="InterPro" id="IPR000477">
    <property type="entry name" value="RT_dom"/>
</dbReference>
<evidence type="ECO:0000256" key="17">
    <source>
        <dbReference type="RuleBase" id="RU365061"/>
    </source>
</evidence>
<keyword evidence="8 17" id="KW-0548">Nucleotidyltransferase</keyword>
<dbReference type="GO" id="GO:0042162">
    <property type="term" value="F:telomeric DNA binding"/>
    <property type="evidence" value="ECO:0007669"/>
    <property type="project" value="TreeGrafter"/>
</dbReference>
<dbReference type="GO" id="GO:0070034">
    <property type="term" value="F:telomerase RNA binding"/>
    <property type="evidence" value="ECO:0007669"/>
    <property type="project" value="TreeGrafter"/>
</dbReference>
<dbReference type="Gene3D" id="1.10.132.70">
    <property type="match status" value="1"/>
</dbReference>
<keyword evidence="14 18" id="KW-0472">Membrane</keyword>
<evidence type="ECO:0000256" key="8">
    <source>
        <dbReference type="ARBA" id="ARBA00022695"/>
    </source>
</evidence>
<dbReference type="InterPro" id="IPR043502">
    <property type="entry name" value="DNA/RNA_pol_sf"/>
</dbReference>
<feature type="domain" description="Reverse transcriptase" evidence="19">
    <location>
        <begin position="603"/>
        <end position="913"/>
    </location>
</feature>
<evidence type="ECO:0000256" key="15">
    <source>
        <dbReference type="ARBA" id="ARBA00023242"/>
    </source>
</evidence>
<keyword evidence="5 17" id="KW-0158">Chromosome</keyword>
<sequence length="1105" mass="120850">MAQVLDYALQVRDRFKDFRETRLSTVRPLSEFVDYHRISRPRDTNEAVQRLTYNTRHFSGNYAVVIALLALYGLIMAPLLIVAVGVLVGGFAAINRFAPEPMQVGNHVVTQKGLYTALLVVGIVLLWFANPFTFVFWLVGSSAVLILGHAAFIEPPVSSEYAGVERHVPPATMAPSAAAAPATVLRHVLPQFYHRVVTLETYLRECAPDALAGAPELVPLLAALVAPDAAPMPPGARDDAVAAARLEAEGGAHPLLTLLQHTQRVLLDECAAGRRRADVLTLGYRRDAVEGRIVHTHPNTALTSVATGAAWHALLARLGVRRFRQMLLTTACFCPLAGGVDCFAQLWGEPFRYGIVLGLPPTHVLHTRGAMHTRTACLARSMFPDAFAPRGARLGRWPRGLRAVRPLLATMLRRHDRFHYAAALAACCPTALPRGGAAPPAARGAPPAGAARIRALQQLARARSRGEPRCFPVATTHGRVCWYVRLVLRRVVPRALLGSAANERVVAAAAARLVCARRRERVALHDALHGFRASHCAWHARGARRTAHAHALVYWLLEELVLPLLRTTFYATETAAFRQRVLYFRQDAWARVSAPLVARLRARVFERVPDAAGAPGAQVRLLPKDTSIRAIVNLRRRTLGVSVNAQLQTAFDVLAYEVARRDGACGAAVHGAHGLFARLRAYRAALVARFGRVPRLYAVRADVRAAFDSLDHAQLVRIVRELLAEPRAYVVQRYTQLKPGLGRVARHAVRRAVDDAAYPRFLETRPAARHAVLVDHVAYALTDAAQVRRQVEAHITHTLVRLGRELHRQRVGVPQGSVLATLLCNVLLADAERTHLAVGGAACLLRYTDDFLFLTPERADAERMCRALLAGFPAHGCFVAPEKTLVNFDCAVAGALVPRLDATERVPWCGYAICPASLAVHADTHRYPYHFGDTLTVHGARPGAALAHRLLHAVRARTHVLYTDALLNTPRGAYANVLEGAVVAAAKLHAYARALRPRHAHAALVVRAIEQAVRMTPPMIASRARLAADTPLAGPPPRALDRAAVEWLAYLGFYAVLRGRPAYAAVVAALEAALQRRTYAAARTRLGRWALREALSRADEVRTRC</sequence>
<evidence type="ECO:0000256" key="5">
    <source>
        <dbReference type="ARBA" id="ARBA00022454"/>
    </source>
</evidence>
<evidence type="ECO:0000256" key="11">
    <source>
        <dbReference type="ARBA" id="ARBA00022895"/>
    </source>
</evidence>
<feature type="transmembrane region" description="Helical" evidence="18">
    <location>
        <begin position="113"/>
        <end position="129"/>
    </location>
</feature>
<evidence type="ECO:0000256" key="2">
    <source>
        <dbReference type="ARBA" id="ARBA00008001"/>
    </source>
</evidence>
<evidence type="ECO:0000256" key="14">
    <source>
        <dbReference type="ARBA" id="ARBA00023136"/>
    </source>
</evidence>
<dbReference type="GO" id="GO:0003720">
    <property type="term" value="F:telomerase activity"/>
    <property type="evidence" value="ECO:0007669"/>
    <property type="project" value="InterPro"/>
</dbReference>
<organism evidence="20 21">
    <name type="scientific">Malassezia obtusa</name>
    <dbReference type="NCBI Taxonomy" id="76774"/>
    <lineage>
        <taxon>Eukaryota</taxon>
        <taxon>Fungi</taxon>
        <taxon>Dikarya</taxon>
        <taxon>Basidiomycota</taxon>
        <taxon>Ustilaginomycotina</taxon>
        <taxon>Malasseziomycetes</taxon>
        <taxon>Malasseziales</taxon>
        <taxon>Malasseziaceae</taxon>
        <taxon>Malassezia</taxon>
    </lineage>
</organism>
<gene>
    <name evidence="20" type="ORF">MOBT1_003254</name>
</gene>
<evidence type="ECO:0000256" key="1">
    <source>
        <dbReference type="ARBA" id="ARBA00004141"/>
    </source>
</evidence>
<dbReference type="GO" id="GO:0000333">
    <property type="term" value="C:telomerase catalytic core complex"/>
    <property type="evidence" value="ECO:0007669"/>
    <property type="project" value="TreeGrafter"/>
</dbReference>
<dbReference type="GO" id="GO:0016020">
    <property type="term" value="C:membrane"/>
    <property type="evidence" value="ECO:0007669"/>
    <property type="project" value="UniProtKB-SubCell"/>
</dbReference>
<keyword evidence="11 17" id="KW-0779">Telomere</keyword>
<evidence type="ECO:0000256" key="10">
    <source>
        <dbReference type="ARBA" id="ARBA00022842"/>
    </source>
</evidence>
<dbReference type="EC" id="2.7.7.49" evidence="3 17"/>
<keyword evidence="7 18" id="KW-0812">Transmembrane</keyword>
<evidence type="ECO:0000256" key="18">
    <source>
        <dbReference type="SAM" id="Phobius"/>
    </source>
</evidence>
<name>A0AAF0E7R0_9BASI</name>